<evidence type="ECO:0000313" key="1">
    <source>
        <dbReference type="EMBL" id="KAK0160229.1"/>
    </source>
</evidence>
<evidence type="ECO:0000313" key="2">
    <source>
        <dbReference type="Proteomes" id="UP001168990"/>
    </source>
</evidence>
<sequence>MVGISDVMYPDVVYASTVRLLVDRTLPSASDDESYVIDEKKAIENMQTAEIEVSVYIGANNMPISSVYGLVALFNRISVNKGIPGNLVLSRKKYSNIIKNVLVLIDESITSTGEKLLCILVKYITPNRELFTELFELVNLDAIIVYHQNCMKCSSHLLKKRNVSSTNIVAISSDNASVTVGKHNSFVMRLKKVNSNLIVLNCICHTTALIASKACAQLPKHCTDFFHSVGTYFAVRKGQLN</sequence>
<organism evidence="1 2">
    <name type="scientific">Microctonus aethiopoides</name>
    <dbReference type="NCBI Taxonomy" id="144406"/>
    <lineage>
        <taxon>Eukaryota</taxon>
        <taxon>Metazoa</taxon>
        <taxon>Ecdysozoa</taxon>
        <taxon>Arthropoda</taxon>
        <taxon>Hexapoda</taxon>
        <taxon>Insecta</taxon>
        <taxon>Pterygota</taxon>
        <taxon>Neoptera</taxon>
        <taxon>Endopterygota</taxon>
        <taxon>Hymenoptera</taxon>
        <taxon>Apocrita</taxon>
        <taxon>Ichneumonoidea</taxon>
        <taxon>Braconidae</taxon>
        <taxon>Euphorinae</taxon>
        <taxon>Microctonus</taxon>
    </lineage>
</organism>
<proteinExistence type="predicted"/>
<reference evidence="1" key="1">
    <citation type="journal article" date="2023" name="bioRxiv">
        <title>Scaffold-level genome assemblies of two parasitoid biocontrol wasps reveal the parthenogenesis mechanism and an associated novel virus.</title>
        <authorList>
            <person name="Inwood S."/>
            <person name="Skelly J."/>
            <person name="Guhlin J."/>
            <person name="Harrop T."/>
            <person name="Goldson S."/>
            <person name="Dearden P."/>
        </authorList>
    </citation>
    <scope>NUCLEOTIDE SEQUENCE</scope>
    <source>
        <strain evidence="1">Irish</strain>
        <tissue evidence="1">Whole body</tissue>
    </source>
</reference>
<gene>
    <name evidence="1" type="ORF">PV328_007657</name>
</gene>
<protein>
    <submittedName>
        <fullName evidence="1">Uncharacterized protein</fullName>
    </submittedName>
</protein>
<keyword evidence="2" id="KW-1185">Reference proteome</keyword>
<dbReference type="Proteomes" id="UP001168990">
    <property type="component" value="Unassembled WGS sequence"/>
</dbReference>
<accession>A0AA39EZR0</accession>
<dbReference type="EMBL" id="JAQQBS010001423">
    <property type="protein sequence ID" value="KAK0160229.1"/>
    <property type="molecule type" value="Genomic_DNA"/>
</dbReference>
<reference evidence="1" key="2">
    <citation type="submission" date="2023-03" db="EMBL/GenBank/DDBJ databases">
        <authorList>
            <person name="Inwood S.N."/>
            <person name="Skelly J.G."/>
            <person name="Guhlin J."/>
            <person name="Harrop T.W.R."/>
            <person name="Goldson S.G."/>
            <person name="Dearden P.K."/>
        </authorList>
    </citation>
    <scope>NUCLEOTIDE SEQUENCE</scope>
    <source>
        <strain evidence="1">Irish</strain>
        <tissue evidence="1">Whole body</tissue>
    </source>
</reference>
<dbReference type="PANTHER" id="PTHR37162">
    <property type="entry name" value="HAT FAMILY DIMERISATION DOMAINCONTAINING PROTEIN-RELATED"/>
    <property type="match status" value="1"/>
</dbReference>
<name>A0AA39EZR0_9HYME</name>
<dbReference type="AlphaFoldDB" id="A0AA39EZR0"/>
<comment type="caution">
    <text evidence="1">The sequence shown here is derived from an EMBL/GenBank/DDBJ whole genome shotgun (WGS) entry which is preliminary data.</text>
</comment>
<dbReference type="PANTHER" id="PTHR37162:SF1">
    <property type="entry name" value="BED-TYPE DOMAIN-CONTAINING PROTEIN"/>
    <property type="match status" value="1"/>
</dbReference>